<organism evidence="2 3">
    <name type="scientific">Sphingomonas sinipercae</name>
    <dbReference type="NCBI Taxonomy" id="2714944"/>
    <lineage>
        <taxon>Bacteria</taxon>
        <taxon>Pseudomonadati</taxon>
        <taxon>Pseudomonadota</taxon>
        <taxon>Alphaproteobacteria</taxon>
        <taxon>Sphingomonadales</taxon>
        <taxon>Sphingomonadaceae</taxon>
        <taxon>Sphingomonas</taxon>
    </lineage>
</organism>
<dbReference type="Proteomes" id="UP000502502">
    <property type="component" value="Chromosome"/>
</dbReference>
<evidence type="ECO:0000256" key="1">
    <source>
        <dbReference type="SAM" id="Phobius"/>
    </source>
</evidence>
<sequence>MDALAIIVAVVLGFIALKFISGMIKFAVLAVIVVAAVLFLTGGFGG</sequence>
<feature type="transmembrane region" description="Helical" evidence="1">
    <location>
        <begin position="26"/>
        <end position="45"/>
    </location>
</feature>
<keyword evidence="1" id="KW-0812">Transmembrane</keyword>
<keyword evidence="1" id="KW-1133">Transmembrane helix</keyword>
<evidence type="ECO:0000313" key="3">
    <source>
        <dbReference type="Proteomes" id="UP000502502"/>
    </source>
</evidence>
<name>A0A6G7ZMQ1_9SPHN</name>
<keyword evidence="1" id="KW-0472">Membrane</keyword>
<dbReference type="EMBL" id="CP049871">
    <property type="protein sequence ID" value="QIL02202.1"/>
    <property type="molecule type" value="Genomic_DNA"/>
</dbReference>
<reference evidence="2 3" key="1">
    <citation type="submission" date="2020-03" db="EMBL/GenBank/DDBJ databases">
        <title>Sphingomonas sp. nov., isolated from fish.</title>
        <authorList>
            <person name="Hyun D.-W."/>
            <person name="Bae J.-W."/>
        </authorList>
    </citation>
    <scope>NUCLEOTIDE SEQUENCE [LARGE SCALE GENOMIC DNA]</scope>
    <source>
        <strain evidence="2 3">HDW15C</strain>
    </source>
</reference>
<dbReference type="RefSeq" id="WP_166093614.1">
    <property type="nucleotide sequence ID" value="NZ_CP049871.1"/>
</dbReference>
<dbReference type="AlphaFoldDB" id="A0A6G7ZMQ1"/>
<evidence type="ECO:0000313" key="2">
    <source>
        <dbReference type="EMBL" id="QIL02202.1"/>
    </source>
</evidence>
<proteinExistence type="predicted"/>
<protein>
    <submittedName>
        <fullName evidence="2">Uncharacterized protein</fullName>
    </submittedName>
</protein>
<keyword evidence="3" id="KW-1185">Reference proteome</keyword>
<accession>A0A6G7ZMQ1</accession>
<dbReference type="KEGG" id="ssin:G7078_04980"/>
<gene>
    <name evidence="2" type="ORF">G7078_04980</name>
</gene>